<keyword evidence="2" id="KW-1185">Reference proteome</keyword>
<gene>
    <name evidence="1" type="primary">RvY_02115-1</name>
    <name evidence="1" type="synonym">RvY_02115.1</name>
    <name evidence="1" type="ORF">RvY_02115</name>
</gene>
<evidence type="ECO:0000313" key="2">
    <source>
        <dbReference type="Proteomes" id="UP000186922"/>
    </source>
</evidence>
<dbReference type="Proteomes" id="UP000186922">
    <property type="component" value="Unassembled WGS sequence"/>
</dbReference>
<protein>
    <submittedName>
        <fullName evidence="1">Uncharacterized protein</fullName>
    </submittedName>
</protein>
<evidence type="ECO:0000313" key="1">
    <source>
        <dbReference type="EMBL" id="GAU89580.1"/>
    </source>
</evidence>
<comment type="caution">
    <text evidence="1">The sequence shown here is derived from an EMBL/GenBank/DDBJ whole genome shotgun (WGS) entry which is preliminary data.</text>
</comment>
<proteinExistence type="predicted"/>
<organism evidence="1 2">
    <name type="scientific">Ramazzottius varieornatus</name>
    <name type="common">Water bear</name>
    <name type="synonym">Tardigrade</name>
    <dbReference type="NCBI Taxonomy" id="947166"/>
    <lineage>
        <taxon>Eukaryota</taxon>
        <taxon>Metazoa</taxon>
        <taxon>Ecdysozoa</taxon>
        <taxon>Tardigrada</taxon>
        <taxon>Eutardigrada</taxon>
        <taxon>Parachela</taxon>
        <taxon>Hypsibioidea</taxon>
        <taxon>Ramazzottiidae</taxon>
        <taxon>Ramazzottius</taxon>
    </lineage>
</organism>
<reference evidence="1 2" key="1">
    <citation type="journal article" date="2016" name="Nat. Commun.">
        <title>Extremotolerant tardigrade genome and improved radiotolerance of human cultured cells by tardigrade-unique protein.</title>
        <authorList>
            <person name="Hashimoto T."/>
            <person name="Horikawa D.D."/>
            <person name="Saito Y."/>
            <person name="Kuwahara H."/>
            <person name="Kozuka-Hata H."/>
            <person name="Shin-I T."/>
            <person name="Minakuchi Y."/>
            <person name="Ohishi K."/>
            <person name="Motoyama A."/>
            <person name="Aizu T."/>
            <person name="Enomoto A."/>
            <person name="Kondo K."/>
            <person name="Tanaka S."/>
            <person name="Hara Y."/>
            <person name="Koshikawa S."/>
            <person name="Sagara H."/>
            <person name="Miura T."/>
            <person name="Yokobori S."/>
            <person name="Miyagawa K."/>
            <person name="Suzuki Y."/>
            <person name="Kubo T."/>
            <person name="Oyama M."/>
            <person name="Kohara Y."/>
            <person name="Fujiyama A."/>
            <person name="Arakawa K."/>
            <person name="Katayama T."/>
            <person name="Toyoda A."/>
            <person name="Kunieda T."/>
        </authorList>
    </citation>
    <scope>NUCLEOTIDE SEQUENCE [LARGE SCALE GENOMIC DNA]</scope>
    <source>
        <strain evidence="1 2">YOKOZUNA-1</strain>
    </source>
</reference>
<dbReference type="EMBL" id="BDGG01000001">
    <property type="protein sequence ID" value="GAU89580.1"/>
    <property type="molecule type" value="Genomic_DNA"/>
</dbReference>
<accession>A0A1D1UM05</accession>
<sequence length="65" mass="7851">MSEMPMRYLQRTDGFDPEYRGLEEFVQERTHHRICRGDTGLKARLFARASDHLPVMMYWWCMPAE</sequence>
<dbReference type="AlphaFoldDB" id="A0A1D1UM05"/>
<name>A0A1D1UM05_RAMVA</name>